<dbReference type="EMBL" id="JAWWNJ010000005">
    <property type="protein sequence ID" value="KAK7055762.1"/>
    <property type="molecule type" value="Genomic_DNA"/>
</dbReference>
<dbReference type="Proteomes" id="UP001362999">
    <property type="component" value="Unassembled WGS sequence"/>
</dbReference>
<organism evidence="3 4">
    <name type="scientific">Favolaschia claudopus</name>
    <dbReference type="NCBI Taxonomy" id="2862362"/>
    <lineage>
        <taxon>Eukaryota</taxon>
        <taxon>Fungi</taxon>
        <taxon>Dikarya</taxon>
        <taxon>Basidiomycota</taxon>
        <taxon>Agaricomycotina</taxon>
        <taxon>Agaricomycetes</taxon>
        <taxon>Agaricomycetidae</taxon>
        <taxon>Agaricales</taxon>
        <taxon>Marasmiineae</taxon>
        <taxon>Mycenaceae</taxon>
        <taxon>Favolaschia</taxon>
    </lineage>
</organism>
<feature type="region of interest" description="Disordered" evidence="1">
    <location>
        <begin position="1"/>
        <end position="35"/>
    </location>
</feature>
<feature type="domain" description="DUF6589" evidence="2">
    <location>
        <begin position="338"/>
        <end position="738"/>
    </location>
</feature>
<gene>
    <name evidence="3" type="ORF">R3P38DRAFT_2498651</name>
</gene>
<accession>A0AAW0DXC2</accession>
<dbReference type="InterPro" id="IPR046496">
    <property type="entry name" value="DUF6589"/>
</dbReference>
<evidence type="ECO:0000259" key="2">
    <source>
        <dbReference type="Pfam" id="PF20231"/>
    </source>
</evidence>
<evidence type="ECO:0000256" key="1">
    <source>
        <dbReference type="SAM" id="MobiDB-lite"/>
    </source>
</evidence>
<proteinExistence type="predicted"/>
<dbReference type="AlphaFoldDB" id="A0AAW0DXC2"/>
<evidence type="ECO:0000313" key="4">
    <source>
        <dbReference type="Proteomes" id="UP001362999"/>
    </source>
</evidence>
<dbReference type="Pfam" id="PF20231">
    <property type="entry name" value="DUF6589"/>
    <property type="match status" value="1"/>
</dbReference>
<reference evidence="3 4" key="1">
    <citation type="journal article" date="2024" name="J Genomics">
        <title>Draft genome sequencing and assembly of Favolaschia claudopus CIRM-BRFM 2984 isolated from oak limbs.</title>
        <authorList>
            <person name="Navarro D."/>
            <person name="Drula E."/>
            <person name="Chaduli D."/>
            <person name="Cazenave R."/>
            <person name="Ahrendt S."/>
            <person name="Wang J."/>
            <person name="Lipzen A."/>
            <person name="Daum C."/>
            <person name="Barry K."/>
            <person name="Grigoriev I.V."/>
            <person name="Favel A."/>
            <person name="Rosso M.N."/>
            <person name="Martin F."/>
        </authorList>
    </citation>
    <scope>NUCLEOTIDE SEQUENCE [LARGE SCALE GENOMIC DNA]</scope>
    <source>
        <strain evidence="3 4">CIRM-BRFM 2984</strain>
    </source>
</reference>
<evidence type="ECO:0000313" key="3">
    <source>
        <dbReference type="EMBL" id="KAK7055762.1"/>
    </source>
</evidence>
<name>A0AAW0DXC2_9AGAR</name>
<protein>
    <recommendedName>
        <fullName evidence="2">DUF6589 domain-containing protein</fullName>
    </recommendedName>
</protein>
<sequence>MDIDSDFLPSDDILDTTYMEAPPSPSSNQRRSNDTKAAEILSALREMPNFSFRTFLVTVFTSKDPSIKNSAGVFFRDGGPVELMELWFSKDGLRNLGSEINQWIMAKSGEIGAKEFRQVTDRAGRGPHTEIAQSLRVRAQDSSVRLVQDFRLRDLTAKYDTVMPNVQQFFKALIGKENETRAAGSRNPDDGRTLMTSIALNLRSRRSNLHQVMNGFIFWDNRMPKRLVQMMNRLGVCASYQFRTDAVVHMSRDSVKLARAVAADSTKLKMLPYDNFNWVSHVFESSAAHRKVTHDQVSALLVVVNVPDDPQTLPAHELASVKRFEDTAGARHRLPAQQSLEEILPSREDQKSFRINCIKHVEYILCEEVNSWASFRSSIEHIVDPRAIPPHVTEMYYLPTYDQEQGSTRGNMLVLHHYFIDVLRLPKNVFEHIMFFVLGDRLTTARDRAAQDQRALDRSEYRADHLSSIAVTSGLMHECLNFIENVGKNYWGDSEDSIGLAALRSVLPNREEINLRKFDFYAWLRFLDVILRSLIMRASMVALNIPSVAVLAKHKILNFTAFQELCTTIADTFLLPSVDRLEADGIKKLRGNTVSGNAVLLTHDLMTLREMRHAIKHGHPSRVRCMLKYWAPMFYAGGSYNYAHETMELLHNIIHDWPTQTAEILEAGMIFNTQGGTDTFLEGDLGVEHFNDVIKEHVKGSNATPGLLEKIVPALGHIQHLTVQMYKDVGVEDVNQHHAKVRQHKDVELLIRYFTSSNLFDFTRDKISEQTVVDLYRHGLRRLAGNTGGHAKHLARHKLRFRTRHMEADANMLALYHGDRELEEGRDSEQAIFTVDEEDYGYDLGTIVGGQAPDDSSDEE</sequence>
<keyword evidence="4" id="KW-1185">Reference proteome</keyword>
<comment type="caution">
    <text evidence="3">The sequence shown here is derived from an EMBL/GenBank/DDBJ whole genome shotgun (WGS) entry which is preliminary data.</text>
</comment>